<dbReference type="Pfam" id="PF14903">
    <property type="entry name" value="WG_beta_rep"/>
    <property type="match status" value="3"/>
</dbReference>
<dbReference type="Proteomes" id="UP000476411">
    <property type="component" value="Chromosome"/>
</dbReference>
<organism evidence="1 2">
    <name type="scientific">Chitinophaga agri</name>
    <dbReference type="NCBI Taxonomy" id="2703787"/>
    <lineage>
        <taxon>Bacteria</taxon>
        <taxon>Pseudomonadati</taxon>
        <taxon>Bacteroidota</taxon>
        <taxon>Chitinophagia</taxon>
        <taxon>Chitinophagales</taxon>
        <taxon>Chitinophagaceae</taxon>
        <taxon>Chitinophaga</taxon>
    </lineage>
</organism>
<gene>
    <name evidence="1" type="ORF">GWR21_07745</name>
</gene>
<keyword evidence="2" id="KW-1185">Reference proteome</keyword>
<dbReference type="SUPFAM" id="SSF69360">
    <property type="entry name" value="Cell wall binding repeat"/>
    <property type="match status" value="1"/>
</dbReference>
<evidence type="ECO:0000313" key="1">
    <source>
        <dbReference type="EMBL" id="QHS59482.1"/>
    </source>
</evidence>
<name>A0A6B9ZAS9_9BACT</name>
<dbReference type="KEGG" id="chih:GWR21_07745"/>
<accession>A0A6B9ZAS9</accession>
<dbReference type="InterPro" id="IPR032774">
    <property type="entry name" value="WG_beta_rep"/>
</dbReference>
<dbReference type="PANTHER" id="PTHR37841:SF1">
    <property type="entry name" value="DUF3298 DOMAIN-CONTAINING PROTEIN"/>
    <property type="match status" value="1"/>
</dbReference>
<sequence length="636" mass="71740">MRKMKMLTIPFLLVVNFIYAQTHPLFKITQYDKIGYINNRGQTVIKPVFLNGSDFSEGLAAVRKDGMYGFIDQTGRFVLPPQYDYAQPFSRGTAIVYQDGRPSLINKTGQISIPGAYGELVYIDDSKAIVTTTTAKRGIIDLHTKQLLVDTVFETIDTFDGDIAIVKMPFSIKTDDRYPKTGVVDYTGKMVVPLGKYDEIRPFTDGIAVTHKHAKGDKARGADAVIDVNGNVLFSKPSDYTTHIDGSFHEGIGRIYSPKIKQEANATTYSKGEYSYINLEGEVVFRDGPDCNALTPFANGRTFASNRRNHYILLDRSFKRVGQEEFTGLGEGGFMNGLAIVRNKNGHGIIDTTGRFVVAANYEDIYAITGNHFFFSETQDAHEVDEDKVLYGFGDLKGHVIMKPQMDHFDRRGFRDGLLMAGINGKLTYVNKQGEIVWQESERKTHGLKPLNIDYMNRGYFKAYSTPERGDEDYRAHNIPKQITTPGLPDNKLAVTIDTTRIDTFQQQFAGMPLFISNTTRDTVRFNAQDHLLYMTLQALDAKGQWRDIEYLPNSWCGNSYHQVELEPNAGWGFIIPAYQGENTTLMRAKLLYIDKDDPKKSKVVYSNEIRAGVNPAQFWNKAAYYPDGIMNPYVD</sequence>
<dbReference type="RefSeq" id="WP_162331177.1">
    <property type="nucleotide sequence ID" value="NZ_CP048113.1"/>
</dbReference>
<protein>
    <submittedName>
        <fullName evidence="1">WG repeat-containing protein</fullName>
    </submittedName>
</protein>
<proteinExistence type="predicted"/>
<dbReference type="AlphaFoldDB" id="A0A6B9ZAS9"/>
<reference evidence="1 2" key="1">
    <citation type="submission" date="2020-01" db="EMBL/GenBank/DDBJ databases">
        <title>Complete genome sequence of Chitinophaga sp. H33E-04 isolated from quinoa roots.</title>
        <authorList>
            <person name="Weon H.-Y."/>
            <person name="Lee S.A."/>
        </authorList>
    </citation>
    <scope>NUCLEOTIDE SEQUENCE [LARGE SCALE GENOMIC DNA]</scope>
    <source>
        <strain evidence="1 2">H33E-04</strain>
    </source>
</reference>
<dbReference type="EMBL" id="CP048113">
    <property type="protein sequence ID" value="QHS59482.1"/>
    <property type="molecule type" value="Genomic_DNA"/>
</dbReference>
<dbReference type="PANTHER" id="PTHR37841">
    <property type="entry name" value="GLR2918 PROTEIN"/>
    <property type="match status" value="1"/>
</dbReference>
<evidence type="ECO:0000313" key="2">
    <source>
        <dbReference type="Proteomes" id="UP000476411"/>
    </source>
</evidence>